<organism evidence="3 4">
    <name type="scientific">Saccharothrix tamanrassetensis</name>
    <dbReference type="NCBI Taxonomy" id="1051531"/>
    <lineage>
        <taxon>Bacteria</taxon>
        <taxon>Bacillati</taxon>
        <taxon>Actinomycetota</taxon>
        <taxon>Actinomycetes</taxon>
        <taxon>Pseudonocardiales</taxon>
        <taxon>Pseudonocardiaceae</taxon>
        <taxon>Saccharothrix</taxon>
    </lineage>
</organism>
<keyword evidence="1" id="KW-0238">DNA-binding</keyword>
<evidence type="ECO:0000259" key="2">
    <source>
        <dbReference type="Pfam" id="PF14659"/>
    </source>
</evidence>
<protein>
    <recommendedName>
        <fullName evidence="2">Integrase SAM-like N-terminal domain-containing protein</fullName>
    </recommendedName>
</protein>
<dbReference type="AlphaFoldDB" id="A0A841CW00"/>
<name>A0A841CW00_9PSEU</name>
<reference evidence="3 4" key="1">
    <citation type="submission" date="2020-08" db="EMBL/GenBank/DDBJ databases">
        <title>Genomic Encyclopedia of Type Strains, Phase III (KMG-III): the genomes of soil and plant-associated and newly described type strains.</title>
        <authorList>
            <person name="Whitman W."/>
        </authorList>
    </citation>
    <scope>NUCLEOTIDE SEQUENCE [LARGE SCALE GENOMIC DNA]</scope>
    <source>
        <strain evidence="3 4">CECT 8640</strain>
    </source>
</reference>
<dbReference type="GO" id="GO:0015074">
    <property type="term" value="P:DNA integration"/>
    <property type="evidence" value="ECO:0007669"/>
    <property type="project" value="InterPro"/>
</dbReference>
<sequence length="57" mass="6367">MGDWVARWVQAHDVSGVTQATYDSHLRNHILPRFAGTELGELSRMVIKAWAKSCGGR</sequence>
<dbReference type="EMBL" id="JACHJN010000016">
    <property type="protein sequence ID" value="MBB5960474.1"/>
    <property type="molecule type" value="Genomic_DNA"/>
</dbReference>
<evidence type="ECO:0000313" key="4">
    <source>
        <dbReference type="Proteomes" id="UP000547510"/>
    </source>
</evidence>
<comment type="caution">
    <text evidence="3">The sequence shown here is derived from an EMBL/GenBank/DDBJ whole genome shotgun (WGS) entry which is preliminary data.</text>
</comment>
<accession>A0A841CW00</accession>
<dbReference type="Proteomes" id="UP000547510">
    <property type="component" value="Unassembled WGS sequence"/>
</dbReference>
<dbReference type="InterPro" id="IPR004107">
    <property type="entry name" value="Integrase_SAM-like_N"/>
</dbReference>
<gene>
    <name evidence="3" type="ORF">FHS29_007098</name>
</gene>
<feature type="domain" description="Integrase SAM-like N-terminal" evidence="2">
    <location>
        <begin position="3"/>
        <end position="52"/>
    </location>
</feature>
<dbReference type="InterPro" id="IPR010998">
    <property type="entry name" value="Integrase_recombinase_N"/>
</dbReference>
<evidence type="ECO:0000256" key="1">
    <source>
        <dbReference type="ARBA" id="ARBA00023125"/>
    </source>
</evidence>
<dbReference type="Gene3D" id="1.10.150.130">
    <property type="match status" value="1"/>
</dbReference>
<evidence type="ECO:0000313" key="3">
    <source>
        <dbReference type="EMBL" id="MBB5960474.1"/>
    </source>
</evidence>
<keyword evidence="4" id="KW-1185">Reference proteome</keyword>
<dbReference type="GO" id="GO:0003677">
    <property type="term" value="F:DNA binding"/>
    <property type="evidence" value="ECO:0007669"/>
    <property type="project" value="UniProtKB-KW"/>
</dbReference>
<proteinExistence type="predicted"/>
<dbReference type="Pfam" id="PF14659">
    <property type="entry name" value="Phage_int_SAM_3"/>
    <property type="match status" value="1"/>
</dbReference>
<dbReference type="RefSeq" id="WP_184698703.1">
    <property type="nucleotide sequence ID" value="NZ_JACHJN010000016.1"/>
</dbReference>